<keyword evidence="3" id="KW-1185">Reference proteome</keyword>
<dbReference type="Proteomes" id="UP001454036">
    <property type="component" value="Unassembled WGS sequence"/>
</dbReference>
<dbReference type="AlphaFoldDB" id="A0AAV3P335"/>
<dbReference type="EMBL" id="BAABME010000860">
    <property type="protein sequence ID" value="GAA0145989.1"/>
    <property type="molecule type" value="Genomic_DNA"/>
</dbReference>
<protein>
    <submittedName>
        <fullName evidence="2">Uncharacterized protein</fullName>
    </submittedName>
</protein>
<proteinExistence type="predicted"/>
<organism evidence="2 3">
    <name type="scientific">Lithospermum erythrorhizon</name>
    <name type="common">Purple gromwell</name>
    <name type="synonym">Lithospermum officinale var. erythrorhizon</name>
    <dbReference type="NCBI Taxonomy" id="34254"/>
    <lineage>
        <taxon>Eukaryota</taxon>
        <taxon>Viridiplantae</taxon>
        <taxon>Streptophyta</taxon>
        <taxon>Embryophyta</taxon>
        <taxon>Tracheophyta</taxon>
        <taxon>Spermatophyta</taxon>
        <taxon>Magnoliopsida</taxon>
        <taxon>eudicotyledons</taxon>
        <taxon>Gunneridae</taxon>
        <taxon>Pentapetalae</taxon>
        <taxon>asterids</taxon>
        <taxon>lamiids</taxon>
        <taxon>Boraginales</taxon>
        <taxon>Boraginaceae</taxon>
        <taxon>Boraginoideae</taxon>
        <taxon>Lithospermeae</taxon>
        <taxon>Lithospermum</taxon>
    </lineage>
</organism>
<name>A0AAV3P335_LITER</name>
<evidence type="ECO:0000256" key="1">
    <source>
        <dbReference type="SAM" id="MobiDB-lite"/>
    </source>
</evidence>
<reference evidence="2 3" key="1">
    <citation type="submission" date="2024-01" db="EMBL/GenBank/DDBJ databases">
        <title>The complete chloroplast genome sequence of Lithospermum erythrorhizon: insights into the phylogenetic relationship among Boraginaceae species and the maternal lineages of purple gromwells.</title>
        <authorList>
            <person name="Okada T."/>
            <person name="Watanabe K."/>
        </authorList>
    </citation>
    <scope>NUCLEOTIDE SEQUENCE [LARGE SCALE GENOMIC DNA]</scope>
</reference>
<evidence type="ECO:0000313" key="2">
    <source>
        <dbReference type="EMBL" id="GAA0145989.1"/>
    </source>
</evidence>
<evidence type="ECO:0000313" key="3">
    <source>
        <dbReference type="Proteomes" id="UP001454036"/>
    </source>
</evidence>
<comment type="caution">
    <text evidence="2">The sequence shown here is derived from an EMBL/GenBank/DDBJ whole genome shotgun (WGS) entry which is preliminary data.</text>
</comment>
<sequence>MVLDAPPATQPSKKAKTSSGVQKKKGSQPLARDSSVEGSWHPSPVEAVVTRPPVVTLDFSTTVSDQDMGRRTETADRRLSLRQELSTLLPSPAQQAVVEEEILFSLCEKRFLQLSHRRKLALLPLACRDTRVYIWQSPTPFPTWRSRVTPLGGAPNSIST</sequence>
<feature type="region of interest" description="Disordered" evidence="1">
    <location>
        <begin position="1"/>
        <end position="44"/>
    </location>
</feature>
<accession>A0AAV3P335</accession>
<gene>
    <name evidence="2" type="ORF">LIER_06044</name>
</gene>